<sequence length="111" mass="12614">MASQQTLFQHHKTKSKLKMDFKDVASTANVEKNDPGPSPETEIDNSYRYILATEGPVFHLFPKLPQEVRDRIWDYAVDRNSTSEVVSCSPGFSNAPLLSSLKYAKNRKRLV</sequence>
<dbReference type="Pfam" id="PF20150">
    <property type="entry name" value="2EXR"/>
    <property type="match status" value="1"/>
</dbReference>
<evidence type="ECO:0000259" key="1">
    <source>
        <dbReference type="Pfam" id="PF20150"/>
    </source>
</evidence>
<name>A0A4V6T711_9HELO</name>
<organism evidence="2 3">
    <name type="scientific">Botrytis galanthina</name>
    <dbReference type="NCBI Taxonomy" id="278940"/>
    <lineage>
        <taxon>Eukaryota</taxon>
        <taxon>Fungi</taxon>
        <taxon>Dikarya</taxon>
        <taxon>Ascomycota</taxon>
        <taxon>Pezizomycotina</taxon>
        <taxon>Leotiomycetes</taxon>
        <taxon>Helotiales</taxon>
        <taxon>Sclerotiniaceae</taxon>
        <taxon>Botrytis</taxon>
    </lineage>
</organism>
<gene>
    <name evidence="2" type="ORF">BGAL_0092g00190</name>
</gene>
<keyword evidence="3" id="KW-1185">Reference proteome</keyword>
<comment type="caution">
    <text evidence="2">The sequence shown here is derived from an EMBL/GenBank/DDBJ whole genome shotgun (WGS) entry which is preliminary data.</text>
</comment>
<dbReference type="Proteomes" id="UP000308671">
    <property type="component" value="Unassembled WGS sequence"/>
</dbReference>
<feature type="domain" description="2EXR" evidence="1">
    <location>
        <begin position="58"/>
        <end position="88"/>
    </location>
</feature>
<dbReference type="AlphaFoldDB" id="A0A4V6T711"/>
<evidence type="ECO:0000313" key="2">
    <source>
        <dbReference type="EMBL" id="THV52006.1"/>
    </source>
</evidence>
<accession>A0A4V6T711</accession>
<reference evidence="2 3" key="1">
    <citation type="submission" date="2017-12" db="EMBL/GenBank/DDBJ databases">
        <title>Comparative genomics of Botrytis spp.</title>
        <authorList>
            <person name="Valero-Jimenez C.A."/>
            <person name="Tapia P."/>
            <person name="Veloso J."/>
            <person name="Silva-Moreno E."/>
            <person name="Staats M."/>
            <person name="Valdes J.H."/>
            <person name="Van Kan J.A.L."/>
        </authorList>
    </citation>
    <scope>NUCLEOTIDE SEQUENCE [LARGE SCALE GENOMIC DNA]</scope>
    <source>
        <strain evidence="2 3">MUCL435</strain>
    </source>
</reference>
<dbReference type="InterPro" id="IPR045518">
    <property type="entry name" value="2EXR"/>
</dbReference>
<dbReference type="EMBL" id="PQXL01000092">
    <property type="protein sequence ID" value="THV52006.1"/>
    <property type="molecule type" value="Genomic_DNA"/>
</dbReference>
<protein>
    <recommendedName>
        <fullName evidence="1">2EXR domain-containing protein</fullName>
    </recommendedName>
</protein>
<evidence type="ECO:0000313" key="3">
    <source>
        <dbReference type="Proteomes" id="UP000308671"/>
    </source>
</evidence>
<proteinExistence type="predicted"/>
<dbReference type="OrthoDB" id="3513892at2759"/>